<reference evidence="2 3" key="1">
    <citation type="journal article" date="2016" name="Nat. Commun.">
        <title>Thousands of microbial genomes shed light on interconnected biogeochemical processes in an aquifer system.</title>
        <authorList>
            <person name="Anantharaman K."/>
            <person name="Brown C.T."/>
            <person name="Hug L.A."/>
            <person name="Sharon I."/>
            <person name="Castelle C.J."/>
            <person name="Probst A.J."/>
            <person name="Thomas B.C."/>
            <person name="Singh A."/>
            <person name="Wilkins M.J."/>
            <person name="Karaoz U."/>
            <person name="Brodie E.L."/>
            <person name="Williams K.H."/>
            <person name="Hubbard S.S."/>
            <person name="Banfield J.F."/>
        </authorList>
    </citation>
    <scope>NUCLEOTIDE SEQUENCE [LARGE SCALE GENOMIC DNA]</scope>
</reference>
<dbReference type="Proteomes" id="UP000177124">
    <property type="component" value="Unassembled WGS sequence"/>
</dbReference>
<dbReference type="InterPro" id="IPR001173">
    <property type="entry name" value="Glyco_trans_2-like"/>
</dbReference>
<dbReference type="AlphaFoldDB" id="A0A1F5GEJ2"/>
<dbReference type="PANTHER" id="PTHR43630:SF2">
    <property type="entry name" value="GLYCOSYLTRANSFERASE"/>
    <property type="match status" value="1"/>
</dbReference>
<dbReference type="InterPro" id="IPR029044">
    <property type="entry name" value="Nucleotide-diphossugar_trans"/>
</dbReference>
<sequence length="257" mass="29642">MKSPKISVALATFNEEKNIVDCIESLKTFADEIVVVDGTSYDRTAELARGLGAKVFVTANKPMFHINKNMAFKECRGEWIFYIDADERVSRELAEELKGIIAREPSENGFWVNRKNWFLGGFLTKGGAYPDPVIRFFRRGKGMLPEKSVHEQVKIEGQVGHLKNDLIHLADPTFERYLIRANRYTDLTADEIKSKDPGRGILPVFFYMILKPTATFLNIYFRHKGYEDGFRGFIWALFSSAHHFYAYVKYWSDKNNT</sequence>
<dbReference type="STRING" id="1797716.A3D07_04185"/>
<dbReference type="Gene3D" id="3.90.550.10">
    <property type="entry name" value="Spore Coat Polysaccharide Biosynthesis Protein SpsA, Chain A"/>
    <property type="match status" value="1"/>
</dbReference>
<dbReference type="EMBL" id="MFBF01000050">
    <property type="protein sequence ID" value="OGD90247.1"/>
    <property type="molecule type" value="Genomic_DNA"/>
</dbReference>
<dbReference type="Pfam" id="PF00535">
    <property type="entry name" value="Glycos_transf_2"/>
    <property type="match status" value="1"/>
</dbReference>
<protein>
    <recommendedName>
        <fullName evidence="1">Glycosyltransferase 2-like domain-containing protein</fullName>
    </recommendedName>
</protein>
<evidence type="ECO:0000313" key="3">
    <source>
        <dbReference type="Proteomes" id="UP000177124"/>
    </source>
</evidence>
<dbReference type="SUPFAM" id="SSF53448">
    <property type="entry name" value="Nucleotide-diphospho-sugar transferases"/>
    <property type="match status" value="1"/>
</dbReference>
<name>A0A1F5GEJ2_9BACT</name>
<evidence type="ECO:0000313" key="2">
    <source>
        <dbReference type="EMBL" id="OGD90247.1"/>
    </source>
</evidence>
<dbReference type="CDD" id="cd02511">
    <property type="entry name" value="Beta4Glucosyltransferase"/>
    <property type="match status" value="1"/>
</dbReference>
<accession>A0A1F5GEJ2</accession>
<dbReference type="PANTHER" id="PTHR43630">
    <property type="entry name" value="POLY-BETA-1,6-N-ACETYL-D-GLUCOSAMINE SYNTHASE"/>
    <property type="match status" value="1"/>
</dbReference>
<proteinExistence type="predicted"/>
<gene>
    <name evidence="2" type="ORF">A3D07_04185</name>
</gene>
<organism evidence="2 3">
    <name type="scientific">Candidatus Curtissbacteria bacterium RIFCSPHIGHO2_02_FULL_42_15</name>
    <dbReference type="NCBI Taxonomy" id="1797716"/>
    <lineage>
        <taxon>Bacteria</taxon>
        <taxon>Candidatus Curtissiibacteriota</taxon>
    </lineage>
</organism>
<evidence type="ECO:0000259" key="1">
    <source>
        <dbReference type="Pfam" id="PF00535"/>
    </source>
</evidence>
<comment type="caution">
    <text evidence="2">The sequence shown here is derived from an EMBL/GenBank/DDBJ whole genome shotgun (WGS) entry which is preliminary data.</text>
</comment>
<feature type="domain" description="Glycosyltransferase 2-like" evidence="1">
    <location>
        <begin position="7"/>
        <end position="105"/>
    </location>
</feature>